<keyword evidence="2" id="KW-1185">Reference proteome</keyword>
<comment type="caution">
    <text evidence="1">The sequence shown here is derived from an EMBL/GenBank/DDBJ whole genome shotgun (WGS) entry which is preliminary data.</text>
</comment>
<evidence type="ECO:0000313" key="1">
    <source>
        <dbReference type="EMBL" id="GMI27960.1"/>
    </source>
</evidence>
<accession>A0ABQ6MK16</accession>
<dbReference type="Proteomes" id="UP001165060">
    <property type="component" value="Unassembled WGS sequence"/>
</dbReference>
<reference evidence="1 2" key="1">
    <citation type="journal article" date="2023" name="Commun. Biol.">
        <title>Genome analysis of Parmales, the sister group of diatoms, reveals the evolutionary specialization of diatoms from phago-mixotrophs to photoautotrophs.</title>
        <authorList>
            <person name="Ban H."/>
            <person name="Sato S."/>
            <person name="Yoshikawa S."/>
            <person name="Yamada K."/>
            <person name="Nakamura Y."/>
            <person name="Ichinomiya M."/>
            <person name="Sato N."/>
            <person name="Blanc-Mathieu R."/>
            <person name="Endo H."/>
            <person name="Kuwata A."/>
            <person name="Ogata H."/>
        </authorList>
    </citation>
    <scope>NUCLEOTIDE SEQUENCE [LARGE SCALE GENOMIC DNA]</scope>
</reference>
<sequence>MGDPNEGSRRVRSIVHPHHGSFSHPNIGIRRGLGGWKAAMAELRDLERELGTEECITGATSRAFLQAYSYLGAVDKAWMLYNDRRRRKLPMLPSPEDYVPESETGYAVESDAELVLTAFMFATATNKRDYQLLNFPKDVVHKVIKDVEQAKLPLGQGLVQKSILAFNRAATVPTRSSREGVQGPKGMDPNHHKAAIAEHAMGVHKLLTKTGTGNLAAFQPNLRTNLALLRVLVSADQMETVEAKFVDLFYDLGLFGGNPTALQAGIDQRPAGTEIGGLRESIFTCVVFGYARWGPPGLYKAREWLQLMCNEGVVVDGLVANAFVDASLNPPKGRFVAPFV</sequence>
<dbReference type="EMBL" id="BRYB01001535">
    <property type="protein sequence ID" value="GMI27960.1"/>
    <property type="molecule type" value="Genomic_DNA"/>
</dbReference>
<evidence type="ECO:0000313" key="2">
    <source>
        <dbReference type="Proteomes" id="UP001165060"/>
    </source>
</evidence>
<feature type="non-terminal residue" evidence="1">
    <location>
        <position position="340"/>
    </location>
</feature>
<protein>
    <submittedName>
        <fullName evidence="1">Uncharacterized protein</fullName>
    </submittedName>
</protein>
<proteinExistence type="predicted"/>
<gene>
    <name evidence="1" type="ORF">TeGR_g9628</name>
</gene>
<name>A0ABQ6MK16_9STRA</name>
<organism evidence="1 2">
    <name type="scientific">Tetraparma gracilis</name>
    <dbReference type="NCBI Taxonomy" id="2962635"/>
    <lineage>
        <taxon>Eukaryota</taxon>
        <taxon>Sar</taxon>
        <taxon>Stramenopiles</taxon>
        <taxon>Ochrophyta</taxon>
        <taxon>Bolidophyceae</taxon>
        <taxon>Parmales</taxon>
        <taxon>Triparmaceae</taxon>
        <taxon>Tetraparma</taxon>
    </lineage>
</organism>